<dbReference type="Gene3D" id="3.40.50.720">
    <property type="entry name" value="NAD(P)-binding Rossmann-like Domain"/>
    <property type="match status" value="1"/>
</dbReference>
<reference evidence="9" key="1">
    <citation type="journal article" date="2014" name="Int. J. Syst. Evol. Microbiol.">
        <title>Complete genome of a new Firmicutes species belonging to the dominant human colonic microbiota ('Ruminococcus bicirculans') reveals two chromosomes and a selective capacity to utilize plant glucans.</title>
        <authorList>
            <consortium name="NISC Comparative Sequencing Program"/>
            <person name="Wegmann U."/>
            <person name="Louis P."/>
            <person name="Goesmann A."/>
            <person name="Henrissat B."/>
            <person name="Duncan S.H."/>
            <person name="Flint H.J."/>
        </authorList>
    </citation>
    <scope>NUCLEOTIDE SEQUENCE</scope>
    <source>
        <strain evidence="9">CECT 9128</strain>
    </source>
</reference>
<dbReference type="EMBL" id="JBHSAS010000011">
    <property type="protein sequence ID" value="MFC4028974.1"/>
    <property type="molecule type" value="Genomic_DNA"/>
</dbReference>
<dbReference type="InterPro" id="IPR029903">
    <property type="entry name" value="RmlD-like-bd"/>
</dbReference>
<dbReference type="NCBIfam" id="TIGR01214">
    <property type="entry name" value="rmlD"/>
    <property type="match status" value="1"/>
</dbReference>
<reference evidence="9" key="3">
    <citation type="submission" date="2024-09" db="EMBL/GenBank/DDBJ databases">
        <authorList>
            <person name="Sun Q."/>
            <person name="Mori K."/>
        </authorList>
    </citation>
    <scope>NUCLEOTIDE SEQUENCE</scope>
    <source>
        <strain evidence="9">CECT 9128</strain>
    </source>
</reference>
<sequence length="284" mass="32432">MVSILVTGASGQLGQSIKKISPRFPEFHFHFKDSSELNIGDKKALKTAFENQKIDYCINCAAYTQVDKAESDKEKANLINNEAISILSELCQEFKVTLIHISTDFVFEGTKNIPYTESDQTNPQSIYGKTKLAGEKAIHQNLEQYFIFRTSWLYSEFGHNFMKSMLKYGQEKKQLSVVYDQVGTPTYAVDLAEFILKIISSKSNQYGIYNYSNEGIASWYDFAFNIFRISGIKIDLKPIKSEEYLTPAKRPSYSVLDKTKAKTIFQVEIPHWQDSLAKALQELN</sequence>
<dbReference type="PANTHER" id="PTHR10491:SF4">
    <property type="entry name" value="METHIONINE ADENOSYLTRANSFERASE 2 SUBUNIT BETA"/>
    <property type="match status" value="1"/>
</dbReference>
<dbReference type="InterPro" id="IPR005913">
    <property type="entry name" value="dTDP_dehydrorham_reduct"/>
</dbReference>
<evidence type="ECO:0000256" key="6">
    <source>
        <dbReference type="RuleBase" id="RU364082"/>
    </source>
</evidence>
<dbReference type="RefSeq" id="WP_290231687.1">
    <property type="nucleotide sequence ID" value="NZ_JAUFPZ010000002.1"/>
</dbReference>
<name>A0ABV8HDP4_9FLAO</name>
<comment type="function">
    <text evidence="6">Catalyzes the reduction of dTDP-6-deoxy-L-lyxo-4-hexulose to yield dTDP-L-rhamnose.</text>
</comment>
<comment type="catalytic activity">
    <reaction evidence="5">
        <text>dTDP-beta-L-rhamnose + NADP(+) = dTDP-4-dehydro-beta-L-rhamnose + NADPH + H(+)</text>
        <dbReference type="Rhea" id="RHEA:21796"/>
        <dbReference type="ChEBI" id="CHEBI:15378"/>
        <dbReference type="ChEBI" id="CHEBI:57510"/>
        <dbReference type="ChEBI" id="CHEBI:57783"/>
        <dbReference type="ChEBI" id="CHEBI:58349"/>
        <dbReference type="ChEBI" id="CHEBI:62830"/>
        <dbReference type="EC" id="1.1.1.133"/>
    </reaction>
</comment>
<comment type="similarity">
    <text evidence="2 6">Belongs to the dTDP-4-dehydrorhamnose reductase family.</text>
</comment>
<dbReference type="Proteomes" id="UP001595793">
    <property type="component" value="Unassembled WGS sequence"/>
</dbReference>
<comment type="pathway">
    <text evidence="1 6">Carbohydrate biosynthesis; dTDP-L-rhamnose biosynthesis.</text>
</comment>
<dbReference type="Gene3D" id="3.90.25.10">
    <property type="entry name" value="UDP-galactose 4-epimerase, domain 1"/>
    <property type="match status" value="1"/>
</dbReference>
<evidence type="ECO:0000256" key="4">
    <source>
        <dbReference type="ARBA" id="ARBA00017099"/>
    </source>
</evidence>
<keyword evidence="10" id="KW-1185">Reference proteome</keyword>
<dbReference type="EMBL" id="JBHSAS010000006">
    <property type="protein sequence ID" value="MFC4027877.1"/>
    <property type="molecule type" value="Genomic_DNA"/>
</dbReference>
<dbReference type="CDD" id="cd05254">
    <property type="entry name" value="dTDP_HR_like_SDR_e"/>
    <property type="match status" value="1"/>
</dbReference>
<feature type="domain" description="RmlD-like substrate binding" evidence="7">
    <location>
        <begin position="3"/>
        <end position="283"/>
    </location>
</feature>
<evidence type="ECO:0000256" key="2">
    <source>
        <dbReference type="ARBA" id="ARBA00010944"/>
    </source>
</evidence>
<accession>A0ABV8HDP4</accession>
<dbReference type="EC" id="1.1.1.133" evidence="3 6"/>
<evidence type="ECO:0000313" key="8">
    <source>
        <dbReference type="EMBL" id="MFC4027877.1"/>
    </source>
</evidence>
<dbReference type="SUPFAM" id="SSF51735">
    <property type="entry name" value="NAD(P)-binding Rossmann-fold domains"/>
    <property type="match status" value="1"/>
</dbReference>
<reference evidence="10" key="2">
    <citation type="journal article" date="2019" name="Int. J. Syst. Evol. Microbiol.">
        <title>The Global Catalogue of Microorganisms (GCM) 10K type strain sequencing project: providing services to taxonomists for standard genome sequencing and annotation.</title>
        <authorList>
            <consortium name="The Broad Institute Genomics Platform"/>
            <consortium name="The Broad Institute Genome Sequencing Center for Infectious Disease"/>
            <person name="Wu L."/>
            <person name="Ma J."/>
        </authorList>
    </citation>
    <scope>NUCLEOTIDE SEQUENCE [LARGE SCALE GENOMIC DNA]</scope>
    <source>
        <strain evidence="10">CECT 9128</strain>
    </source>
</reference>
<dbReference type="Pfam" id="PF04321">
    <property type="entry name" value="RmlD_sub_bind"/>
    <property type="match status" value="1"/>
</dbReference>
<evidence type="ECO:0000259" key="7">
    <source>
        <dbReference type="Pfam" id="PF04321"/>
    </source>
</evidence>
<dbReference type="InterPro" id="IPR036291">
    <property type="entry name" value="NAD(P)-bd_dom_sf"/>
</dbReference>
<keyword evidence="6 9" id="KW-0560">Oxidoreductase</keyword>
<proteinExistence type="inferred from homology"/>
<evidence type="ECO:0000256" key="5">
    <source>
        <dbReference type="ARBA" id="ARBA00048200"/>
    </source>
</evidence>
<dbReference type="PANTHER" id="PTHR10491">
    <property type="entry name" value="DTDP-4-DEHYDRORHAMNOSE REDUCTASE"/>
    <property type="match status" value="1"/>
</dbReference>
<evidence type="ECO:0000313" key="9">
    <source>
        <dbReference type="EMBL" id="MFC4028974.1"/>
    </source>
</evidence>
<dbReference type="GO" id="GO:0008831">
    <property type="term" value="F:dTDP-4-dehydrorhamnose reductase activity"/>
    <property type="evidence" value="ECO:0007669"/>
    <property type="project" value="UniProtKB-EC"/>
</dbReference>
<keyword evidence="6" id="KW-0521">NADP</keyword>
<evidence type="ECO:0000313" key="10">
    <source>
        <dbReference type="Proteomes" id="UP001595793"/>
    </source>
</evidence>
<gene>
    <name evidence="9" type="primary">rfbD</name>
    <name evidence="8" type="ORF">ACFOS1_10720</name>
    <name evidence="9" type="ORF">ACFOS1_16245</name>
</gene>
<organism evidence="9 10">
    <name type="scientific">Zunongwangia endophytica</name>
    <dbReference type="NCBI Taxonomy" id="1808945"/>
    <lineage>
        <taxon>Bacteria</taxon>
        <taxon>Pseudomonadati</taxon>
        <taxon>Bacteroidota</taxon>
        <taxon>Flavobacteriia</taxon>
        <taxon>Flavobacteriales</taxon>
        <taxon>Flavobacteriaceae</taxon>
        <taxon>Zunongwangia</taxon>
    </lineage>
</organism>
<evidence type="ECO:0000256" key="1">
    <source>
        <dbReference type="ARBA" id="ARBA00004781"/>
    </source>
</evidence>
<evidence type="ECO:0000256" key="3">
    <source>
        <dbReference type="ARBA" id="ARBA00012929"/>
    </source>
</evidence>
<comment type="caution">
    <text evidence="9">The sequence shown here is derived from an EMBL/GenBank/DDBJ whole genome shotgun (WGS) entry which is preliminary data.</text>
</comment>
<protein>
    <recommendedName>
        <fullName evidence="4 6">dTDP-4-dehydrorhamnose reductase</fullName>
        <ecNumber evidence="3 6">1.1.1.133</ecNumber>
    </recommendedName>
</protein>